<feature type="transmembrane region" description="Helical" evidence="1">
    <location>
        <begin position="20"/>
        <end position="37"/>
    </location>
</feature>
<feature type="transmembrane region" description="Helical" evidence="1">
    <location>
        <begin position="73"/>
        <end position="93"/>
    </location>
</feature>
<evidence type="ECO:0000256" key="1">
    <source>
        <dbReference type="SAM" id="Phobius"/>
    </source>
</evidence>
<keyword evidence="1" id="KW-0472">Membrane</keyword>
<feature type="transmembrane region" description="Helical" evidence="1">
    <location>
        <begin position="206"/>
        <end position="226"/>
    </location>
</feature>
<evidence type="ECO:0000313" key="2">
    <source>
        <dbReference type="EMBL" id="MET3729820.1"/>
    </source>
</evidence>
<organism evidence="2 3">
    <name type="scientific">Fictibacillus halophilus</name>
    <dbReference type="NCBI Taxonomy" id="1610490"/>
    <lineage>
        <taxon>Bacteria</taxon>
        <taxon>Bacillati</taxon>
        <taxon>Bacillota</taxon>
        <taxon>Bacilli</taxon>
        <taxon>Bacillales</taxon>
        <taxon>Fictibacillaceae</taxon>
        <taxon>Fictibacillus</taxon>
    </lineage>
</organism>
<keyword evidence="3" id="KW-1185">Reference proteome</keyword>
<proteinExistence type="predicted"/>
<dbReference type="InterPro" id="IPR011737">
    <property type="entry name" value="CHP02206_TP0381"/>
</dbReference>
<dbReference type="EMBL" id="JBEPMP010000001">
    <property type="protein sequence ID" value="MET3729820.1"/>
    <property type="molecule type" value="Genomic_DNA"/>
</dbReference>
<dbReference type="Pfam" id="PF14808">
    <property type="entry name" value="TMEM164"/>
    <property type="match status" value="1"/>
</dbReference>
<feature type="transmembrane region" description="Helical" evidence="1">
    <location>
        <begin position="161"/>
        <end position="186"/>
    </location>
</feature>
<feature type="transmembrane region" description="Helical" evidence="1">
    <location>
        <begin position="49"/>
        <end position="67"/>
    </location>
</feature>
<gene>
    <name evidence="2" type="ORF">ABID52_003401</name>
</gene>
<reference evidence="2 3" key="1">
    <citation type="submission" date="2024-06" db="EMBL/GenBank/DDBJ databases">
        <title>Genomic Encyclopedia of Type Strains, Phase IV (KMG-IV): sequencing the most valuable type-strain genomes for metagenomic binning, comparative biology and taxonomic classification.</title>
        <authorList>
            <person name="Goeker M."/>
        </authorList>
    </citation>
    <scope>NUCLEOTIDE SEQUENCE [LARGE SCALE GENOMIC DNA]</scope>
    <source>
        <strain evidence="2 3">DSM 100124</strain>
    </source>
</reference>
<sequence length="242" mass="28594">MENWFSAGTSGFKMFQWEHVLLLVFIFLVSIIMFGYRNRIRKMHIWKKILITGLVISESTYHIWAIHNNLWDIHIFLPLQLCSFNILLCVLLLITDNRRLFAFVYLFGLTGAIQGLLTPELFQEPWHFRFIQYFLAHALIVWTALYYAIIRSYTISWQLLFQSFFWLNIYALGVYVVDVAIGANYMFLLEKPSNASLMDYMGPYPWYILSLELVALCLCLFVFIPVKEKLKHKTEGYPPFEG</sequence>
<protein>
    <submittedName>
        <fullName evidence="2">Integral membrane protein (TIGR02206 family)</fullName>
    </submittedName>
</protein>
<evidence type="ECO:0000313" key="3">
    <source>
        <dbReference type="Proteomes" id="UP001549097"/>
    </source>
</evidence>
<keyword evidence="1" id="KW-1133">Transmembrane helix</keyword>
<dbReference type="RefSeq" id="WP_198766186.1">
    <property type="nucleotide sequence ID" value="NZ_JAEACF010000001.1"/>
</dbReference>
<name>A0ABV2LML7_9BACL</name>
<feature type="transmembrane region" description="Helical" evidence="1">
    <location>
        <begin position="130"/>
        <end position="149"/>
    </location>
</feature>
<accession>A0ABV2LML7</accession>
<dbReference type="NCBIfam" id="TIGR02206">
    <property type="entry name" value="intg_mem_TP0381"/>
    <property type="match status" value="1"/>
</dbReference>
<keyword evidence="1" id="KW-0812">Transmembrane</keyword>
<comment type="caution">
    <text evidence="2">The sequence shown here is derived from an EMBL/GenBank/DDBJ whole genome shotgun (WGS) entry which is preliminary data.</text>
</comment>
<feature type="transmembrane region" description="Helical" evidence="1">
    <location>
        <begin position="100"/>
        <end position="118"/>
    </location>
</feature>
<dbReference type="Proteomes" id="UP001549097">
    <property type="component" value="Unassembled WGS sequence"/>
</dbReference>